<feature type="transmembrane region" description="Helical" evidence="8">
    <location>
        <begin position="82"/>
        <end position="102"/>
    </location>
</feature>
<evidence type="ECO:0000256" key="5">
    <source>
        <dbReference type="ARBA" id="ARBA00022989"/>
    </source>
</evidence>
<feature type="transmembrane region" description="Helical" evidence="8">
    <location>
        <begin position="12"/>
        <end position="31"/>
    </location>
</feature>
<comment type="similarity">
    <text evidence="2">Belongs to the sodium:solute symporter (SSF) (TC 2.A.21) family.</text>
</comment>
<dbReference type="PANTHER" id="PTHR48086:SF10">
    <property type="entry name" value="AGR155CP"/>
    <property type="match status" value="1"/>
</dbReference>
<protein>
    <submittedName>
        <fullName evidence="9">Sodium:solute symporter family domain-containing protein, putative</fullName>
    </submittedName>
</protein>
<evidence type="ECO:0000256" key="6">
    <source>
        <dbReference type="ARBA" id="ARBA00023136"/>
    </source>
</evidence>
<name>U6LUG7_9EIME</name>
<organism evidence="9 10">
    <name type="scientific">Eimeria brunetti</name>
    <dbReference type="NCBI Taxonomy" id="51314"/>
    <lineage>
        <taxon>Eukaryota</taxon>
        <taxon>Sar</taxon>
        <taxon>Alveolata</taxon>
        <taxon>Apicomplexa</taxon>
        <taxon>Conoidasida</taxon>
        <taxon>Coccidia</taxon>
        <taxon>Eucoccidiorida</taxon>
        <taxon>Eimeriorina</taxon>
        <taxon>Eimeriidae</taxon>
        <taxon>Eimeria</taxon>
    </lineage>
</organism>
<proteinExistence type="inferred from homology"/>
<gene>
    <name evidence="9" type="ORF">EBH_0003330</name>
</gene>
<evidence type="ECO:0000256" key="8">
    <source>
        <dbReference type="SAM" id="Phobius"/>
    </source>
</evidence>
<feature type="transmembrane region" description="Helical" evidence="8">
    <location>
        <begin position="233"/>
        <end position="252"/>
    </location>
</feature>
<feature type="transmembrane region" description="Helical" evidence="8">
    <location>
        <begin position="302"/>
        <end position="325"/>
    </location>
</feature>
<feature type="transmembrane region" description="Helical" evidence="8">
    <location>
        <begin position="123"/>
        <end position="148"/>
    </location>
</feature>
<feature type="compositionally biased region" description="Low complexity" evidence="7">
    <location>
        <begin position="377"/>
        <end position="391"/>
    </location>
</feature>
<dbReference type="PANTHER" id="PTHR48086">
    <property type="entry name" value="SODIUM/PROLINE SYMPORTER-RELATED"/>
    <property type="match status" value="1"/>
</dbReference>
<feature type="transmembrane region" description="Helical" evidence="8">
    <location>
        <begin position="168"/>
        <end position="189"/>
    </location>
</feature>
<keyword evidence="10" id="KW-1185">Reference proteome</keyword>
<keyword evidence="4 8" id="KW-0812">Transmembrane</keyword>
<reference evidence="9" key="1">
    <citation type="submission" date="2013-10" db="EMBL/GenBank/DDBJ databases">
        <title>Genomic analysis of the causative agents of coccidiosis in chickens.</title>
        <authorList>
            <person name="Reid A.J."/>
            <person name="Blake D."/>
            <person name="Billington K."/>
            <person name="Browne H."/>
            <person name="Dunn M."/>
            <person name="Hung S."/>
            <person name="Kawahara F."/>
            <person name="Miranda-Saavedra D."/>
            <person name="Mourier T."/>
            <person name="Nagra H."/>
            <person name="Otto T.D."/>
            <person name="Rawlings N."/>
            <person name="Sanchez A."/>
            <person name="Sanders M."/>
            <person name="Subramaniam C."/>
            <person name="Tay Y."/>
            <person name="Dear P."/>
            <person name="Doerig C."/>
            <person name="Gruber A."/>
            <person name="Parkinson J."/>
            <person name="Shirley M."/>
            <person name="Wan K.L."/>
            <person name="Berriman M."/>
            <person name="Tomley F."/>
            <person name="Pain A."/>
        </authorList>
    </citation>
    <scope>NUCLEOTIDE SEQUENCE [LARGE SCALE GENOMIC DNA]</scope>
    <source>
        <strain evidence="9">Houghton</strain>
    </source>
</reference>
<dbReference type="GO" id="GO:0005886">
    <property type="term" value="C:plasma membrane"/>
    <property type="evidence" value="ECO:0007669"/>
    <property type="project" value="TreeGrafter"/>
</dbReference>
<evidence type="ECO:0000256" key="4">
    <source>
        <dbReference type="ARBA" id="ARBA00022692"/>
    </source>
</evidence>
<feature type="transmembrane region" description="Helical" evidence="8">
    <location>
        <begin position="210"/>
        <end position="227"/>
    </location>
</feature>
<sequence>MAALSDQRFSLPVAVVFVALVPLVYVGLGGVKCSIISDVLQALLIVALFIPLTVYLLCFAGGDGAVSSEETAEETAGPGVSSAASLIAGAVLVLSIWPAFLCDQGIWQRLLASRSKKDMQLGLLLAAGLAGASVLLFGAAGNACLSLQDVQQQGGGSLFAFAAEHVPQGWTAVLCLLAVACVTSSVDTYQVAAVSVMGRELERRSCSFNWARLAMLLLNIPAVAIAVCQISLMTLFMAANFCCAILAGPFLLSIHPKATRSSFLGGLLAAVGGLLLCALAAAKTQGQPFSLAFFAPEDISTLPYLIAFLVAPLAGAAGTAIIFLLQVQLSKRAAAAGSAAAAAANKSSTEDPQPAPPRESPTGLTTKEYPRLREESSSNSNSSNNGSNSSSCKPMHSPDMEMQAAGVASMA</sequence>
<feature type="region of interest" description="Disordered" evidence="7">
    <location>
        <begin position="344"/>
        <end position="411"/>
    </location>
</feature>
<keyword evidence="3" id="KW-0813">Transport</keyword>
<evidence type="ECO:0000256" key="7">
    <source>
        <dbReference type="SAM" id="MobiDB-lite"/>
    </source>
</evidence>
<dbReference type="InterPro" id="IPR038377">
    <property type="entry name" value="Na/Glc_symporter_sf"/>
</dbReference>
<dbReference type="GO" id="GO:0015606">
    <property type="term" value="F:spermidine transmembrane transporter activity"/>
    <property type="evidence" value="ECO:0007669"/>
    <property type="project" value="TreeGrafter"/>
</dbReference>
<keyword evidence="5 8" id="KW-1133">Transmembrane helix</keyword>
<dbReference type="InterPro" id="IPR050277">
    <property type="entry name" value="Sodium:Solute_Symporter"/>
</dbReference>
<evidence type="ECO:0000313" key="10">
    <source>
        <dbReference type="Proteomes" id="UP000030750"/>
    </source>
</evidence>
<dbReference type="PROSITE" id="PS50283">
    <property type="entry name" value="NA_SOLUT_SYMP_3"/>
    <property type="match status" value="1"/>
</dbReference>
<dbReference type="Gene3D" id="1.20.1730.10">
    <property type="entry name" value="Sodium/glucose cotransporter"/>
    <property type="match status" value="1"/>
</dbReference>
<evidence type="ECO:0000313" key="9">
    <source>
        <dbReference type="EMBL" id="CDJ52259.1"/>
    </source>
</evidence>
<comment type="subcellular location">
    <subcellularLocation>
        <location evidence="1">Membrane</location>
        <topology evidence="1">Multi-pass membrane protein</topology>
    </subcellularLocation>
</comment>
<feature type="transmembrane region" description="Helical" evidence="8">
    <location>
        <begin position="43"/>
        <end position="62"/>
    </location>
</feature>
<accession>U6LUG7</accession>
<dbReference type="Proteomes" id="UP000030750">
    <property type="component" value="Unassembled WGS sequence"/>
</dbReference>
<keyword evidence="6 8" id="KW-0472">Membrane</keyword>
<evidence type="ECO:0000256" key="2">
    <source>
        <dbReference type="ARBA" id="ARBA00006434"/>
    </source>
</evidence>
<evidence type="ECO:0000256" key="1">
    <source>
        <dbReference type="ARBA" id="ARBA00004141"/>
    </source>
</evidence>
<dbReference type="AlphaFoldDB" id="U6LUG7"/>
<feature type="transmembrane region" description="Helical" evidence="8">
    <location>
        <begin position="264"/>
        <end position="282"/>
    </location>
</feature>
<evidence type="ECO:0000256" key="3">
    <source>
        <dbReference type="ARBA" id="ARBA00022448"/>
    </source>
</evidence>
<dbReference type="EMBL" id="HG713099">
    <property type="protein sequence ID" value="CDJ52259.1"/>
    <property type="molecule type" value="Genomic_DNA"/>
</dbReference>
<dbReference type="OrthoDB" id="348112at2759"/>
<reference evidence="9" key="2">
    <citation type="submission" date="2013-10" db="EMBL/GenBank/DDBJ databases">
        <authorList>
            <person name="Aslett M."/>
        </authorList>
    </citation>
    <scope>NUCLEOTIDE SEQUENCE [LARGE SCALE GENOMIC DNA]</scope>
    <source>
        <strain evidence="9">Houghton</strain>
    </source>
</reference>
<dbReference type="InterPro" id="IPR001734">
    <property type="entry name" value="Na/solute_symporter"/>
</dbReference>
<dbReference type="VEuPathDB" id="ToxoDB:EBH_0003330"/>